<dbReference type="AlphaFoldDB" id="A0A2Z2HME9"/>
<dbReference type="Proteomes" id="UP000249949">
    <property type="component" value="Chromosome"/>
</dbReference>
<name>A0A2Z2HME9_9ARCH</name>
<dbReference type="EMBL" id="CP021324">
    <property type="protein sequence ID" value="ARS65138.1"/>
    <property type="molecule type" value="Genomic_DNA"/>
</dbReference>
<dbReference type="Gene3D" id="3.10.129.10">
    <property type="entry name" value="Hotdog Thioesterase"/>
    <property type="match status" value="1"/>
</dbReference>
<evidence type="ECO:0000313" key="4">
    <source>
        <dbReference type="Proteomes" id="UP000249949"/>
    </source>
</evidence>
<dbReference type="GO" id="GO:0052816">
    <property type="term" value="F:long-chain fatty acyl-CoA hydrolase activity"/>
    <property type="evidence" value="ECO:0007669"/>
    <property type="project" value="TreeGrafter"/>
</dbReference>
<gene>
    <name evidence="3" type="ORF">NMSP_1538</name>
</gene>
<dbReference type="InterPro" id="IPR006683">
    <property type="entry name" value="Thioestr_dom"/>
</dbReference>
<dbReference type="SUPFAM" id="SSF54637">
    <property type="entry name" value="Thioesterase/thiol ester dehydrase-isomerase"/>
    <property type="match status" value="1"/>
</dbReference>
<dbReference type="InterPro" id="IPR033120">
    <property type="entry name" value="HOTDOG_ACOT"/>
</dbReference>
<protein>
    <submittedName>
        <fullName evidence="3">Acyl-CoA esterase</fullName>
    </submittedName>
</protein>
<proteinExistence type="predicted"/>
<feature type="domain" description="HotDog ACOT-type" evidence="2">
    <location>
        <begin position="24"/>
        <end position="136"/>
    </location>
</feature>
<dbReference type="CDD" id="cd03442">
    <property type="entry name" value="BFIT_BACH"/>
    <property type="match status" value="1"/>
</dbReference>
<keyword evidence="1" id="KW-0378">Hydrolase</keyword>
<sequence length="172" mass="19067">MNVQVCWYKKMSSENSIKSEKTPSESHAEVIVRMFPSDANPAGNVFGGEILKNIDMVAGIVAQRHSQSNAVTVSLDSVNFLKPVFVGNVLFLNARINYVHNSSMEIEVKAEAEDIVTGIRTITATAFVTFVALGKNGKPIPVPTLALKTDEDRIKFDEGKSRMERRLQNRQK</sequence>
<dbReference type="KEGG" id="nct:NMSP_1538"/>
<organism evidence="3 4">
    <name type="scientific">Candidatus Nitrosomarinus catalinensis</name>
    <dbReference type="NCBI Taxonomy" id="1898749"/>
    <lineage>
        <taxon>Archaea</taxon>
        <taxon>Nitrososphaerota</taxon>
        <taxon>Nitrososphaeria</taxon>
        <taxon>Nitrosopumilales</taxon>
        <taxon>Nitrosopumilaceae</taxon>
        <taxon>Candidatus Nitrosomarinus</taxon>
    </lineage>
</organism>
<dbReference type="PANTHER" id="PTHR11049">
    <property type="entry name" value="ACYL COENZYME A THIOESTER HYDROLASE"/>
    <property type="match status" value="1"/>
</dbReference>
<evidence type="ECO:0000313" key="3">
    <source>
        <dbReference type="EMBL" id="ARS65138.1"/>
    </source>
</evidence>
<dbReference type="GO" id="GO:0005829">
    <property type="term" value="C:cytosol"/>
    <property type="evidence" value="ECO:0007669"/>
    <property type="project" value="TreeGrafter"/>
</dbReference>
<dbReference type="Pfam" id="PF03061">
    <property type="entry name" value="4HBT"/>
    <property type="match status" value="1"/>
</dbReference>
<dbReference type="GO" id="GO:0006637">
    <property type="term" value="P:acyl-CoA metabolic process"/>
    <property type="evidence" value="ECO:0007669"/>
    <property type="project" value="TreeGrafter"/>
</dbReference>
<dbReference type="PANTHER" id="PTHR11049:SF24">
    <property type="entry name" value="CYTOSOLIC ACYL COENZYME A THIOESTER HYDROLASE"/>
    <property type="match status" value="1"/>
</dbReference>
<dbReference type="InterPro" id="IPR029069">
    <property type="entry name" value="HotDog_dom_sf"/>
</dbReference>
<dbReference type="PROSITE" id="PS51770">
    <property type="entry name" value="HOTDOG_ACOT"/>
    <property type="match status" value="1"/>
</dbReference>
<keyword evidence="4" id="KW-1185">Reference proteome</keyword>
<dbReference type="InterPro" id="IPR040170">
    <property type="entry name" value="Cytosol_ACT"/>
</dbReference>
<reference evidence="3 4" key="1">
    <citation type="journal article" date="2017" name="Environ. Microbiol.">
        <title>Genome and epigenome of a novel marine Thaumarchaeota strain suggest viral infection, phosphorothioation DNA modification and multiple restriction systems.</title>
        <authorList>
            <person name="Ahlgren N.A."/>
            <person name="Chen Y."/>
            <person name="Needham D.M."/>
            <person name="Parada A.E."/>
            <person name="Sachdeva R."/>
            <person name="Trinh V."/>
            <person name="Chen T."/>
            <person name="Fuhrman J.A."/>
        </authorList>
    </citation>
    <scope>NUCLEOTIDE SEQUENCE [LARGE SCALE GENOMIC DNA]</scope>
    <source>
        <strain evidence="3 4">SPOT01</strain>
    </source>
</reference>
<dbReference type="GO" id="GO:0009062">
    <property type="term" value="P:fatty acid catabolic process"/>
    <property type="evidence" value="ECO:0007669"/>
    <property type="project" value="TreeGrafter"/>
</dbReference>
<evidence type="ECO:0000256" key="1">
    <source>
        <dbReference type="ARBA" id="ARBA00022801"/>
    </source>
</evidence>
<evidence type="ECO:0000259" key="2">
    <source>
        <dbReference type="PROSITE" id="PS51770"/>
    </source>
</evidence>
<accession>A0A2Z2HME9</accession>